<dbReference type="Gene3D" id="3.40.50.620">
    <property type="entry name" value="HUPs"/>
    <property type="match status" value="1"/>
</dbReference>
<protein>
    <recommendedName>
        <fullName evidence="1">Diphthamide synthase domain-containing protein</fullName>
    </recommendedName>
</protein>
<dbReference type="InterPro" id="IPR002761">
    <property type="entry name" value="Diphthami_syn_dom"/>
</dbReference>
<dbReference type="RefSeq" id="WP_265764512.1">
    <property type="nucleotide sequence ID" value="NZ_JAGGJA010000002.1"/>
</dbReference>
<comment type="caution">
    <text evidence="2">The sequence shown here is derived from an EMBL/GenBank/DDBJ whole genome shotgun (WGS) entry which is preliminary data.</text>
</comment>
<sequence length="191" mass="22433">MDIIFWSGGKDAYLAFEYHRRNHPERPLQLLTTYEEQSGIVPHQNIPLSHIRKQAAHLKLELIAVPLPPECPNETYLQKVEEALSKQQDINHLVFGDWHLQDIRAWREKVFRNMGYDCLFPIWEKSIHDLLPILQLKPVRIEISAVKEEYQPLLKVGEPFDQALMLQLQHLPDIDPMGENGEFHTKLIFKK</sequence>
<evidence type="ECO:0000259" key="1">
    <source>
        <dbReference type="Pfam" id="PF01902"/>
    </source>
</evidence>
<feature type="domain" description="Diphthamide synthase" evidence="1">
    <location>
        <begin position="3"/>
        <end position="185"/>
    </location>
</feature>
<dbReference type="EMBL" id="JAGGJA010000002">
    <property type="protein sequence ID" value="MCW9705839.1"/>
    <property type="molecule type" value="Genomic_DNA"/>
</dbReference>
<name>A0ABT3PIW2_9BACT</name>
<gene>
    <name evidence="2" type="ORF">J6I44_03195</name>
</gene>
<organism evidence="2 3">
    <name type="scientific">Fodinibius salsisoli</name>
    <dbReference type="NCBI Taxonomy" id="2820877"/>
    <lineage>
        <taxon>Bacteria</taxon>
        <taxon>Pseudomonadati</taxon>
        <taxon>Balneolota</taxon>
        <taxon>Balneolia</taxon>
        <taxon>Balneolales</taxon>
        <taxon>Balneolaceae</taxon>
        <taxon>Fodinibius</taxon>
    </lineage>
</organism>
<proteinExistence type="predicted"/>
<dbReference type="SUPFAM" id="SSF52402">
    <property type="entry name" value="Adenine nucleotide alpha hydrolases-like"/>
    <property type="match status" value="1"/>
</dbReference>
<accession>A0ABT3PIW2</accession>
<dbReference type="Proteomes" id="UP001207918">
    <property type="component" value="Unassembled WGS sequence"/>
</dbReference>
<dbReference type="InterPro" id="IPR014729">
    <property type="entry name" value="Rossmann-like_a/b/a_fold"/>
</dbReference>
<dbReference type="Pfam" id="PF01902">
    <property type="entry name" value="Diphthami_syn_2"/>
    <property type="match status" value="1"/>
</dbReference>
<evidence type="ECO:0000313" key="3">
    <source>
        <dbReference type="Proteomes" id="UP001207918"/>
    </source>
</evidence>
<keyword evidence="3" id="KW-1185">Reference proteome</keyword>
<evidence type="ECO:0000313" key="2">
    <source>
        <dbReference type="EMBL" id="MCW9705839.1"/>
    </source>
</evidence>
<reference evidence="2 3" key="1">
    <citation type="submission" date="2021-03" db="EMBL/GenBank/DDBJ databases">
        <title>Aliifodinibius sp. nov., a new bacterium isolated from saline soil.</title>
        <authorList>
            <person name="Galisteo C."/>
            <person name="De La Haba R."/>
            <person name="Sanchez-Porro C."/>
            <person name="Ventosa A."/>
        </authorList>
    </citation>
    <scope>NUCLEOTIDE SEQUENCE [LARGE SCALE GENOMIC DNA]</scope>
    <source>
        <strain evidence="2 3">1BSP15-2V2</strain>
    </source>
</reference>